<dbReference type="EMBL" id="LQIR01000010">
    <property type="protein sequence ID" value="KUI18842.1"/>
    <property type="molecule type" value="Genomic_DNA"/>
</dbReference>
<accession>A0A101A9P4</accession>
<proteinExistence type="predicted"/>
<dbReference type="Proteomes" id="UP000053707">
    <property type="component" value="Unassembled WGS sequence"/>
</dbReference>
<dbReference type="RefSeq" id="WP_064395131.1">
    <property type="nucleotide sequence ID" value="NZ_LQIR01000010.1"/>
</dbReference>
<sequence length="86" mass="9405">MPIKVIAWTSKISRSIVGSALASDKPPIWTQASRVEAPTMRDAVARACQRARGLNRDLIANLGTLDCVVAKDNVDFLGHQVAWPMF</sequence>
<organism evidence="1 2">
    <name type="scientific">Mycobacterium lehmannii</name>
    <dbReference type="NCBI Taxonomy" id="2048550"/>
    <lineage>
        <taxon>Bacteria</taxon>
        <taxon>Bacillati</taxon>
        <taxon>Actinomycetota</taxon>
        <taxon>Actinomycetes</taxon>
        <taxon>Mycobacteriales</taxon>
        <taxon>Mycobacteriaceae</taxon>
        <taxon>Mycobacterium</taxon>
    </lineage>
</organism>
<dbReference type="AlphaFoldDB" id="A0A101A9P4"/>
<evidence type="ECO:0000313" key="2">
    <source>
        <dbReference type="Proteomes" id="UP000053707"/>
    </source>
</evidence>
<evidence type="ECO:0000313" key="1">
    <source>
        <dbReference type="EMBL" id="KUI18842.1"/>
    </source>
</evidence>
<reference evidence="1 2" key="1">
    <citation type="submission" date="2016-01" db="EMBL/GenBank/DDBJ databases">
        <authorList>
            <consortium name="TB Trials Study Group"/>
            <person name="Sutton G."/>
            <person name="Brinkac L."/>
            <person name="Sanka R."/>
            <person name="Adams M."/>
            <person name="Lau E.L."/>
            <person name="Macaden R."/>
            <person name="Grewal H.M.S."/>
        </authorList>
    </citation>
    <scope>NUCLEOTIDE SEQUENCE [LARGE SCALE GENOMIC DNA]</scope>
    <source>
        <strain evidence="1 2">IS-1744</strain>
    </source>
</reference>
<protein>
    <submittedName>
        <fullName evidence="1">Uncharacterized protein</fullName>
    </submittedName>
</protein>
<gene>
    <name evidence="1" type="ORF">AU192_23945</name>
</gene>
<name>A0A101A9P4_9MYCO</name>
<keyword evidence="2" id="KW-1185">Reference proteome</keyword>
<comment type="caution">
    <text evidence="1">The sequence shown here is derived from an EMBL/GenBank/DDBJ whole genome shotgun (WGS) entry which is preliminary data.</text>
</comment>